<dbReference type="PANTHER" id="PTHR42760">
    <property type="entry name" value="SHORT-CHAIN DEHYDROGENASES/REDUCTASES FAMILY MEMBER"/>
    <property type="match status" value="1"/>
</dbReference>
<organism evidence="3 4">
    <name type="scientific">Leifsonia aquatica</name>
    <name type="common">Corynebacterium aquaticum</name>
    <dbReference type="NCBI Taxonomy" id="144185"/>
    <lineage>
        <taxon>Bacteria</taxon>
        <taxon>Bacillati</taxon>
        <taxon>Actinomycetota</taxon>
        <taxon>Actinomycetes</taxon>
        <taxon>Micrococcales</taxon>
        <taxon>Microbacteriaceae</taxon>
        <taxon>Leifsonia</taxon>
    </lineage>
</organism>
<keyword evidence="2" id="KW-0560">Oxidoreductase</keyword>
<dbReference type="SUPFAM" id="SSF51735">
    <property type="entry name" value="NAD(P)-binding Rossmann-fold domains"/>
    <property type="match status" value="1"/>
</dbReference>
<dbReference type="Gene3D" id="3.40.50.720">
    <property type="entry name" value="NAD(P)-binding Rossmann-like Domain"/>
    <property type="match status" value="1"/>
</dbReference>
<sequence>MTGATNARERFAGRVAAVTGTTSGIGRGIASALAAEGALVFGLDVEPGGIGEHIPCDVSDLGSVAQAAADLLALSGGRIDHVVANAGIRGSDTAAEDLSIGEFDAVLAVNLRGVFLTLHAFAPTMLAAGSGSMVAVASMSGNRVVNVPQRTVAYNTAKAGVTAMARTLAVEWGPRGVRVNTVSPGYVATPLLAADSALHDQWLPNTVPGRFATVDEIAAGTLYLLSDDAGYCHGTDLLIDGGYSLR</sequence>
<dbReference type="Pfam" id="PF13561">
    <property type="entry name" value="adh_short_C2"/>
    <property type="match status" value="1"/>
</dbReference>
<evidence type="ECO:0000256" key="1">
    <source>
        <dbReference type="ARBA" id="ARBA00006484"/>
    </source>
</evidence>
<dbReference type="InterPro" id="IPR036291">
    <property type="entry name" value="NAD(P)-bd_dom_sf"/>
</dbReference>
<reference evidence="3 4" key="1">
    <citation type="submission" date="2020-08" db="EMBL/GenBank/DDBJ databases">
        <title>Sequencing the genomes of 1000 actinobacteria strains.</title>
        <authorList>
            <person name="Klenk H.-P."/>
        </authorList>
    </citation>
    <scope>NUCLEOTIDE SEQUENCE [LARGE SCALE GENOMIC DNA]</scope>
    <source>
        <strain evidence="3 4">DSM 20146</strain>
    </source>
</reference>
<name>A0A7W4UT89_LEIAQ</name>
<accession>A0A7W4UT89</accession>
<dbReference type="PANTHER" id="PTHR42760:SF115">
    <property type="entry name" value="3-OXOACYL-[ACYL-CARRIER-PROTEIN] REDUCTASE FABG"/>
    <property type="match status" value="1"/>
</dbReference>
<dbReference type="AlphaFoldDB" id="A0A7W4UT89"/>
<dbReference type="PRINTS" id="PR00081">
    <property type="entry name" value="GDHRDH"/>
</dbReference>
<dbReference type="PRINTS" id="PR00080">
    <property type="entry name" value="SDRFAMILY"/>
</dbReference>
<comment type="caution">
    <text evidence="3">The sequence shown here is derived from an EMBL/GenBank/DDBJ whole genome shotgun (WGS) entry which is preliminary data.</text>
</comment>
<dbReference type="FunFam" id="3.40.50.720:FF:000084">
    <property type="entry name" value="Short-chain dehydrogenase reductase"/>
    <property type="match status" value="1"/>
</dbReference>
<proteinExistence type="inferred from homology"/>
<evidence type="ECO:0000313" key="3">
    <source>
        <dbReference type="EMBL" id="MBB2965657.1"/>
    </source>
</evidence>
<evidence type="ECO:0000256" key="2">
    <source>
        <dbReference type="ARBA" id="ARBA00023002"/>
    </source>
</evidence>
<keyword evidence="4" id="KW-1185">Reference proteome</keyword>
<dbReference type="GO" id="GO:0016616">
    <property type="term" value="F:oxidoreductase activity, acting on the CH-OH group of donors, NAD or NADP as acceptor"/>
    <property type="evidence" value="ECO:0007669"/>
    <property type="project" value="TreeGrafter"/>
</dbReference>
<gene>
    <name evidence="3" type="ORF">FHX33_000389</name>
</gene>
<evidence type="ECO:0000313" key="4">
    <source>
        <dbReference type="Proteomes" id="UP000538196"/>
    </source>
</evidence>
<dbReference type="InterPro" id="IPR002347">
    <property type="entry name" value="SDR_fam"/>
</dbReference>
<dbReference type="Proteomes" id="UP000538196">
    <property type="component" value="Unassembled WGS sequence"/>
</dbReference>
<dbReference type="EMBL" id="JACHVP010000001">
    <property type="protein sequence ID" value="MBB2965657.1"/>
    <property type="molecule type" value="Genomic_DNA"/>
</dbReference>
<comment type="similarity">
    <text evidence="1">Belongs to the short-chain dehydrogenases/reductases (SDR) family.</text>
</comment>
<dbReference type="RefSeq" id="WP_021764762.1">
    <property type="nucleotide sequence ID" value="NZ_JACHVP010000001.1"/>
</dbReference>
<protein>
    <submittedName>
        <fullName evidence="3">NAD(P)-dependent dehydrogenase (Short-subunit alcohol dehydrogenase family)</fullName>
    </submittedName>
</protein>